<feature type="compositionally biased region" description="Low complexity" evidence="6">
    <location>
        <begin position="183"/>
        <end position="207"/>
    </location>
</feature>
<feature type="zinc finger region" description="C3H1-type" evidence="5">
    <location>
        <begin position="65"/>
        <end position="92"/>
    </location>
</feature>
<dbReference type="PROSITE" id="PS50103">
    <property type="entry name" value="ZF_C3H1"/>
    <property type="match status" value="2"/>
</dbReference>
<evidence type="ECO:0000256" key="4">
    <source>
        <dbReference type="ARBA" id="ARBA00022833"/>
    </source>
</evidence>
<dbReference type="PANTHER" id="PTHR12547:SF18">
    <property type="entry name" value="PROTEIN TIS11"/>
    <property type="match status" value="1"/>
</dbReference>
<reference evidence="8 9" key="1">
    <citation type="submission" date="2008-07" db="EMBL/GenBank/DDBJ databases">
        <authorList>
            <person name="El-Sayed N."/>
            <person name="Caler E."/>
            <person name="Inman J."/>
            <person name="Amedeo P."/>
            <person name="Hass B."/>
            <person name="Wortman J."/>
        </authorList>
    </citation>
    <scope>NUCLEOTIDE SEQUENCE [LARGE SCALE GENOMIC DNA]</scope>
    <source>
        <strain evidence="9">ATCC 50983 / TXsc</strain>
    </source>
</reference>
<dbReference type="RefSeq" id="XP_002766757.1">
    <property type="nucleotide sequence ID" value="XM_002766711.1"/>
</dbReference>
<feature type="zinc finger region" description="C3H1-type" evidence="5">
    <location>
        <begin position="131"/>
        <end position="157"/>
    </location>
</feature>
<keyword evidence="9" id="KW-1185">Reference proteome</keyword>
<dbReference type="GeneID" id="9050882"/>
<keyword evidence="4 5" id="KW-0862">Zinc</keyword>
<dbReference type="InterPro" id="IPR036855">
    <property type="entry name" value="Znf_CCCH_sf"/>
</dbReference>
<dbReference type="GO" id="GO:0003729">
    <property type="term" value="F:mRNA binding"/>
    <property type="evidence" value="ECO:0007669"/>
    <property type="project" value="InterPro"/>
</dbReference>
<dbReference type="InterPro" id="IPR045877">
    <property type="entry name" value="ZFP36-like"/>
</dbReference>
<feature type="compositionally biased region" description="Polar residues" evidence="6">
    <location>
        <begin position="23"/>
        <end position="37"/>
    </location>
</feature>
<dbReference type="Gene3D" id="4.10.1000.10">
    <property type="entry name" value="Zinc finger, CCCH-type"/>
    <property type="match status" value="1"/>
</dbReference>
<protein>
    <recommendedName>
        <fullName evidence="7">C3H1-type domain-containing protein</fullName>
    </recommendedName>
</protein>
<dbReference type="Pfam" id="PF18345">
    <property type="entry name" value="zf_CCCH_4"/>
    <property type="match status" value="1"/>
</dbReference>
<evidence type="ECO:0000256" key="1">
    <source>
        <dbReference type="ARBA" id="ARBA00022723"/>
    </source>
</evidence>
<gene>
    <name evidence="8" type="ORF">Pmar_PMAR025862</name>
</gene>
<feature type="region of interest" description="Disordered" evidence="6">
    <location>
        <begin position="179"/>
        <end position="213"/>
    </location>
</feature>
<dbReference type="Proteomes" id="UP000007800">
    <property type="component" value="Unassembled WGS sequence"/>
</dbReference>
<feature type="domain" description="C3H1-type" evidence="7">
    <location>
        <begin position="131"/>
        <end position="157"/>
    </location>
</feature>
<keyword evidence="2" id="KW-0677">Repeat</keyword>
<dbReference type="GO" id="GO:0008270">
    <property type="term" value="F:zinc ion binding"/>
    <property type="evidence" value="ECO:0007669"/>
    <property type="project" value="UniProtKB-KW"/>
</dbReference>
<evidence type="ECO:0000256" key="3">
    <source>
        <dbReference type="ARBA" id="ARBA00022771"/>
    </source>
</evidence>
<evidence type="ECO:0000313" key="9">
    <source>
        <dbReference type="Proteomes" id="UP000007800"/>
    </source>
</evidence>
<dbReference type="InterPro" id="IPR000571">
    <property type="entry name" value="Znf_CCCH"/>
</dbReference>
<proteinExistence type="predicted"/>
<evidence type="ECO:0000259" key="7">
    <source>
        <dbReference type="PROSITE" id="PS50103"/>
    </source>
</evidence>
<dbReference type="InParanoid" id="C5LUX4"/>
<evidence type="ECO:0000313" key="8">
    <source>
        <dbReference type="EMBL" id="EEQ99474.1"/>
    </source>
</evidence>
<dbReference type="AlphaFoldDB" id="C5LUX4"/>
<organism evidence="9">
    <name type="scientific">Perkinsus marinus (strain ATCC 50983 / TXsc)</name>
    <dbReference type="NCBI Taxonomy" id="423536"/>
    <lineage>
        <taxon>Eukaryota</taxon>
        <taxon>Sar</taxon>
        <taxon>Alveolata</taxon>
        <taxon>Perkinsozoa</taxon>
        <taxon>Perkinsea</taxon>
        <taxon>Perkinsida</taxon>
        <taxon>Perkinsidae</taxon>
        <taxon>Perkinsus</taxon>
    </lineage>
</organism>
<name>C5LUX4_PERM5</name>
<feature type="region of interest" description="Disordered" evidence="6">
    <location>
        <begin position="1"/>
        <end position="37"/>
    </location>
</feature>
<evidence type="ECO:0000256" key="6">
    <source>
        <dbReference type="SAM" id="MobiDB-lite"/>
    </source>
</evidence>
<keyword evidence="1 5" id="KW-0479">Metal-binding</keyword>
<evidence type="ECO:0000256" key="2">
    <source>
        <dbReference type="ARBA" id="ARBA00022737"/>
    </source>
</evidence>
<dbReference type="SUPFAM" id="SSF90229">
    <property type="entry name" value="CCCH zinc finger"/>
    <property type="match status" value="1"/>
</dbReference>
<dbReference type="OrthoDB" id="20534at2759"/>
<evidence type="ECO:0000256" key="5">
    <source>
        <dbReference type="PROSITE-ProRule" id="PRU00723"/>
    </source>
</evidence>
<dbReference type="OMA" id="KTKICTR"/>
<accession>C5LUX4</accession>
<sequence length="238" mass="26284">MFQPLLPPMSYTAGNAPSGGRRYTTSGASPAQYHSSRQLLPKSRVQRAVPGDGSEGLGSGIRQQLYKTKFCRHFIRGSCKYGEDCTYAHSIEELAARPNFYKTKICTRPNCNDPDCQYAHSIYELQDFYAKEADRICPSFLAGQCNDSSCPMSHNRTQASEMMLAQCFNLMKSNTDRTVAAPQHSSPSLQVVSSAESSSSHSDPRSAVNPLAQDTSLESLLSSFPSLSGYEYRSRYDV</sequence>
<feature type="domain" description="C3H1-type" evidence="7">
    <location>
        <begin position="65"/>
        <end position="92"/>
    </location>
</feature>
<keyword evidence="3 5" id="KW-0863">Zinc-finger</keyword>
<dbReference type="PANTHER" id="PTHR12547">
    <property type="entry name" value="CCCH ZINC FINGER/TIS11-RELATED"/>
    <property type="match status" value="1"/>
</dbReference>
<dbReference type="EMBL" id="GG685688">
    <property type="protein sequence ID" value="EEQ99474.1"/>
    <property type="molecule type" value="Genomic_DNA"/>
</dbReference>
<dbReference type="SMART" id="SM00356">
    <property type="entry name" value="ZnF_C3H1"/>
    <property type="match status" value="3"/>
</dbReference>
<dbReference type="Gene3D" id="3.30.1370.210">
    <property type="match status" value="1"/>
</dbReference>